<accession>A0AAV2DEZ0</accession>
<organism evidence="1 2">
    <name type="scientific">Linum trigynum</name>
    <dbReference type="NCBI Taxonomy" id="586398"/>
    <lineage>
        <taxon>Eukaryota</taxon>
        <taxon>Viridiplantae</taxon>
        <taxon>Streptophyta</taxon>
        <taxon>Embryophyta</taxon>
        <taxon>Tracheophyta</taxon>
        <taxon>Spermatophyta</taxon>
        <taxon>Magnoliopsida</taxon>
        <taxon>eudicotyledons</taxon>
        <taxon>Gunneridae</taxon>
        <taxon>Pentapetalae</taxon>
        <taxon>rosids</taxon>
        <taxon>fabids</taxon>
        <taxon>Malpighiales</taxon>
        <taxon>Linaceae</taxon>
        <taxon>Linum</taxon>
    </lineage>
</organism>
<dbReference type="EMBL" id="OZ034815">
    <property type="protein sequence ID" value="CAL1371367.1"/>
    <property type="molecule type" value="Genomic_DNA"/>
</dbReference>
<evidence type="ECO:0000313" key="2">
    <source>
        <dbReference type="Proteomes" id="UP001497516"/>
    </source>
</evidence>
<proteinExistence type="predicted"/>
<sequence length="322" mass="36489">MWERALSLPRKLVRATVRLLELFRLLARFLCCGLLSILAINLQNQRNGRSWVNADPLLVPGGVSHPMPGRRPGDRVMGERLRQCPDWKALKRKAGPHLVHDFEPVVSKRLRMLKSMTWRFRLPSSIELENDEGLVPTSLLHNTSGMEKAPLVINVVLPCPLLRSHYGTSVVTRRVRVEFPVQFPQPRPTAKCQPDIGMSVLAQRVRVELPVQFPQPWPAAAYRLDISLGSILTRITNEVNLSLRIPDLVADVGFGLSRRIIKWWGQSLRPSLNLLCRPRVLLGHVLPMGEPGTTFYLITGQSLTILHHHKRRELFQDVADSA</sequence>
<evidence type="ECO:0000313" key="1">
    <source>
        <dbReference type="EMBL" id="CAL1371367.1"/>
    </source>
</evidence>
<name>A0AAV2DEZ0_9ROSI</name>
<keyword evidence="2" id="KW-1185">Reference proteome</keyword>
<reference evidence="1 2" key="1">
    <citation type="submission" date="2024-04" db="EMBL/GenBank/DDBJ databases">
        <authorList>
            <person name="Fracassetti M."/>
        </authorList>
    </citation>
    <scope>NUCLEOTIDE SEQUENCE [LARGE SCALE GENOMIC DNA]</scope>
</reference>
<dbReference type="Proteomes" id="UP001497516">
    <property type="component" value="Chromosome 2"/>
</dbReference>
<protein>
    <submittedName>
        <fullName evidence="1">Uncharacterized protein</fullName>
    </submittedName>
</protein>
<gene>
    <name evidence="1" type="ORF">LTRI10_LOCUS13438</name>
</gene>
<dbReference type="AlphaFoldDB" id="A0AAV2DEZ0"/>